<feature type="region of interest" description="Disordered" evidence="3">
    <location>
        <begin position="18"/>
        <end position="124"/>
    </location>
</feature>
<dbReference type="PANTHER" id="PTHR43191">
    <property type="entry name" value="RRNA METHYLTRANSFERASE 3"/>
    <property type="match status" value="1"/>
</dbReference>
<feature type="compositionally biased region" description="Low complexity" evidence="3">
    <location>
        <begin position="18"/>
        <end position="48"/>
    </location>
</feature>
<evidence type="ECO:0000313" key="7">
    <source>
        <dbReference type="Proteomes" id="UP000236333"/>
    </source>
</evidence>
<dbReference type="Gene3D" id="3.40.1280.10">
    <property type="match status" value="1"/>
</dbReference>
<evidence type="ECO:0000256" key="1">
    <source>
        <dbReference type="ARBA" id="ARBA00022603"/>
    </source>
</evidence>
<dbReference type="GO" id="GO:0006396">
    <property type="term" value="P:RNA processing"/>
    <property type="evidence" value="ECO:0007669"/>
    <property type="project" value="InterPro"/>
</dbReference>
<evidence type="ECO:0000256" key="2">
    <source>
        <dbReference type="ARBA" id="ARBA00022679"/>
    </source>
</evidence>
<evidence type="ECO:0000313" key="6">
    <source>
        <dbReference type="EMBL" id="PNH02293.1"/>
    </source>
</evidence>
<dbReference type="InterPro" id="IPR051259">
    <property type="entry name" value="rRNA_Methyltransferase"/>
</dbReference>
<feature type="domain" description="tRNA/rRNA methyltransferase SpoU type" evidence="5">
    <location>
        <begin position="274"/>
        <end position="320"/>
    </location>
</feature>
<dbReference type="PANTHER" id="PTHR43191:SF2">
    <property type="entry name" value="RRNA METHYLTRANSFERASE 3, MITOCHONDRIAL"/>
    <property type="match status" value="1"/>
</dbReference>
<feature type="region of interest" description="Disordered" evidence="3">
    <location>
        <begin position="226"/>
        <end position="268"/>
    </location>
</feature>
<dbReference type="Proteomes" id="UP000236333">
    <property type="component" value="Unassembled WGS sequence"/>
</dbReference>
<dbReference type="OrthoDB" id="270651at2759"/>
<feature type="compositionally biased region" description="Gly residues" evidence="3">
    <location>
        <begin position="236"/>
        <end position="268"/>
    </location>
</feature>
<feature type="compositionally biased region" description="Basic and acidic residues" evidence="3">
    <location>
        <begin position="73"/>
        <end position="99"/>
    </location>
</feature>
<dbReference type="InterPro" id="IPR029028">
    <property type="entry name" value="Alpha/beta_knot_MTases"/>
</dbReference>
<dbReference type="SUPFAM" id="SSF75217">
    <property type="entry name" value="alpha/beta knot"/>
    <property type="match status" value="1"/>
</dbReference>
<dbReference type="AlphaFoldDB" id="A0A2J7ZPV1"/>
<accession>A0A2J7ZPV1</accession>
<dbReference type="GO" id="GO:0008173">
    <property type="term" value="F:RNA methyltransferase activity"/>
    <property type="evidence" value="ECO:0007669"/>
    <property type="project" value="InterPro"/>
</dbReference>
<evidence type="ECO:0000256" key="4">
    <source>
        <dbReference type="SAM" id="SignalP"/>
    </source>
</evidence>
<organism evidence="6 7">
    <name type="scientific">Tetrabaena socialis</name>
    <dbReference type="NCBI Taxonomy" id="47790"/>
    <lineage>
        <taxon>Eukaryota</taxon>
        <taxon>Viridiplantae</taxon>
        <taxon>Chlorophyta</taxon>
        <taxon>core chlorophytes</taxon>
        <taxon>Chlorophyceae</taxon>
        <taxon>CS clade</taxon>
        <taxon>Chlamydomonadales</taxon>
        <taxon>Tetrabaenaceae</taxon>
        <taxon>Tetrabaena</taxon>
    </lineage>
</organism>
<dbReference type="InterPro" id="IPR029026">
    <property type="entry name" value="tRNA_m1G_MTases_N"/>
</dbReference>
<keyword evidence="4" id="KW-0732">Signal</keyword>
<dbReference type="InterPro" id="IPR001537">
    <property type="entry name" value="SpoU_MeTrfase"/>
</dbReference>
<gene>
    <name evidence="6" type="ORF">TSOC_011739</name>
</gene>
<dbReference type="Pfam" id="PF00588">
    <property type="entry name" value="SpoU_methylase"/>
    <property type="match status" value="1"/>
</dbReference>
<feature type="signal peptide" evidence="4">
    <location>
        <begin position="1"/>
        <end position="17"/>
    </location>
</feature>
<reference evidence="6 7" key="1">
    <citation type="journal article" date="2017" name="Mol. Biol. Evol.">
        <title>The 4-celled Tetrabaena socialis nuclear genome reveals the essential components for genetic control of cell number at the origin of multicellularity in the volvocine lineage.</title>
        <authorList>
            <person name="Featherston J."/>
            <person name="Arakaki Y."/>
            <person name="Hanschen E.R."/>
            <person name="Ferris P.J."/>
            <person name="Michod R.E."/>
            <person name="Olson B.J.S.C."/>
            <person name="Nozaki H."/>
            <person name="Durand P.M."/>
        </authorList>
    </citation>
    <scope>NUCLEOTIDE SEQUENCE [LARGE SCALE GENOMIC DNA]</scope>
    <source>
        <strain evidence="6 7">NIES-571</strain>
    </source>
</reference>
<name>A0A2J7ZPV1_9CHLO</name>
<keyword evidence="1" id="KW-0489">Methyltransferase</keyword>
<dbReference type="EMBL" id="PGGS01000683">
    <property type="protein sequence ID" value="PNH02293.1"/>
    <property type="molecule type" value="Genomic_DNA"/>
</dbReference>
<evidence type="ECO:0000259" key="5">
    <source>
        <dbReference type="Pfam" id="PF00588"/>
    </source>
</evidence>
<dbReference type="GO" id="GO:0032259">
    <property type="term" value="P:methylation"/>
    <property type="evidence" value="ECO:0007669"/>
    <property type="project" value="UniProtKB-KW"/>
</dbReference>
<keyword evidence="2" id="KW-0808">Transferase</keyword>
<sequence>MHRPLPALGALASLASSLPAPSAWPSLRGAASSSRGPRAPTAAARGPPQRQPPPPQQQPQRFDAAGDGSGRQQRAEGQRGRSPGRLERQQEPGGSHEDPGTAPWAGEQRRGWGEPLDAADLHPRGPGLPELPILLFRTEALSALHVSLITSSSNAYVSLVTSPSNAYVSLITSPSNAYVSLITSPSNAYVSLITSASNAYVKHLVRLRTSAPYRREQRRVLLGGSGAAAPERMHGAGPGAAPGPHDTGGGGGGGDGGGGGGSSGGGGGPMPHFGGVALVLGSEGAGLSAAVRRLCAPVAIPMEGRMESLNVGVAGAVLMFALSSGPPGLFAGLAARLADARGRGQGQRVVEQPAREGG</sequence>
<dbReference type="GO" id="GO:0003723">
    <property type="term" value="F:RNA binding"/>
    <property type="evidence" value="ECO:0007669"/>
    <property type="project" value="InterPro"/>
</dbReference>
<evidence type="ECO:0000256" key="3">
    <source>
        <dbReference type="SAM" id="MobiDB-lite"/>
    </source>
</evidence>
<keyword evidence="7" id="KW-1185">Reference proteome</keyword>
<protein>
    <recommendedName>
        <fullName evidence="5">tRNA/rRNA methyltransferase SpoU type domain-containing protein</fullName>
    </recommendedName>
</protein>
<feature type="chain" id="PRO_5014410494" description="tRNA/rRNA methyltransferase SpoU type domain-containing protein" evidence="4">
    <location>
        <begin position="18"/>
        <end position="358"/>
    </location>
</feature>
<proteinExistence type="predicted"/>
<comment type="caution">
    <text evidence="6">The sequence shown here is derived from an EMBL/GenBank/DDBJ whole genome shotgun (WGS) entry which is preliminary data.</text>
</comment>